<organism evidence="2 3">
    <name type="scientific">Linnemannia elongata AG-77</name>
    <dbReference type="NCBI Taxonomy" id="1314771"/>
    <lineage>
        <taxon>Eukaryota</taxon>
        <taxon>Fungi</taxon>
        <taxon>Fungi incertae sedis</taxon>
        <taxon>Mucoromycota</taxon>
        <taxon>Mortierellomycotina</taxon>
        <taxon>Mortierellomycetes</taxon>
        <taxon>Mortierellales</taxon>
        <taxon>Mortierellaceae</taxon>
        <taxon>Linnemannia</taxon>
    </lineage>
</organism>
<dbReference type="AlphaFoldDB" id="A0A197K9J7"/>
<feature type="region of interest" description="Disordered" evidence="1">
    <location>
        <begin position="157"/>
        <end position="189"/>
    </location>
</feature>
<protein>
    <submittedName>
        <fullName evidence="2">Uncharacterized protein</fullName>
    </submittedName>
</protein>
<feature type="non-terminal residue" evidence="2">
    <location>
        <position position="1"/>
    </location>
</feature>
<dbReference type="OrthoDB" id="2429336at2759"/>
<gene>
    <name evidence="2" type="ORF">K457DRAFT_1669366</name>
</gene>
<feature type="compositionally biased region" description="Polar residues" evidence="1">
    <location>
        <begin position="180"/>
        <end position="189"/>
    </location>
</feature>
<dbReference type="EMBL" id="KV442018">
    <property type="protein sequence ID" value="OAQ34165.1"/>
    <property type="molecule type" value="Genomic_DNA"/>
</dbReference>
<keyword evidence="3" id="KW-1185">Reference proteome</keyword>
<evidence type="ECO:0000313" key="2">
    <source>
        <dbReference type="EMBL" id="OAQ34165.1"/>
    </source>
</evidence>
<sequence length="467" mass="49216">QYTPSPSPTHQPHSHLPLCPSFNFKRQSYSSELNSRCQFTIQQPHYSSHDTTHTFSAPTSLQHSCFTIPASKPTTFASITTLSQTSIPSYIMSSCPLCGYGISTFSISLDAEFVMCGNENCTYPFEEDTKVVRASIIDKRSPEAIAVARKRKAQSLVSSDTKAAAKKSKMDGQRKPAPPTTVSAGPSSCSVKSLTNPISAAPAQSPSTLSAVPPIPVRAYSTAMRVPATPADQLTLSDLLSDDASLAPTVGTSAIPATSQTNTTILNDLLSSIPDFKNVFDSTTTFPTTSSTALGSSPSRTPVKPAKLSTTSTANFATPASSPLSSPTELLSASDLLSVDAVMVTAAGPTNTPAATPPDTTSHSDAHALSDFLSSMPDFDTTAAANFPSKSASNMDEFHSLSLDFLDAEPWTPPVTPPNQPLAIDTLSSKQNPDMSAANLESLLFGNDFEIAFDQEFSAELQAALQG</sequence>
<accession>A0A197K9J7</accession>
<feature type="region of interest" description="Disordered" evidence="1">
    <location>
        <begin position="288"/>
        <end position="325"/>
    </location>
</feature>
<dbReference type="Proteomes" id="UP000078512">
    <property type="component" value="Unassembled WGS sequence"/>
</dbReference>
<evidence type="ECO:0000256" key="1">
    <source>
        <dbReference type="SAM" id="MobiDB-lite"/>
    </source>
</evidence>
<name>A0A197K9J7_9FUNG</name>
<reference evidence="2 3" key="1">
    <citation type="submission" date="2016-05" db="EMBL/GenBank/DDBJ databases">
        <title>Genome sequencing reveals origins of a unique bacterial endosymbiosis in the earliest lineages of terrestrial Fungi.</title>
        <authorList>
            <consortium name="DOE Joint Genome Institute"/>
            <person name="Uehling J."/>
            <person name="Gryganskyi A."/>
            <person name="Hameed K."/>
            <person name="Tschaplinski T."/>
            <person name="Misztal P."/>
            <person name="Wu S."/>
            <person name="Desiro A."/>
            <person name="Vande Pol N."/>
            <person name="Du Z.-Y."/>
            <person name="Zienkiewicz A."/>
            <person name="Zienkiewicz K."/>
            <person name="Morin E."/>
            <person name="Tisserant E."/>
            <person name="Splivallo R."/>
            <person name="Hainaut M."/>
            <person name="Henrissat B."/>
            <person name="Ohm R."/>
            <person name="Kuo A."/>
            <person name="Yan J."/>
            <person name="Lipzen A."/>
            <person name="Nolan M."/>
            <person name="Labutti K."/>
            <person name="Barry K."/>
            <person name="Goldstein A."/>
            <person name="Labbe J."/>
            <person name="Schadt C."/>
            <person name="Tuskan G."/>
            <person name="Grigoriev I."/>
            <person name="Martin F."/>
            <person name="Vilgalys R."/>
            <person name="Bonito G."/>
        </authorList>
    </citation>
    <scope>NUCLEOTIDE SEQUENCE [LARGE SCALE GENOMIC DNA]</scope>
    <source>
        <strain evidence="2 3">AG-77</strain>
    </source>
</reference>
<proteinExistence type="predicted"/>
<evidence type="ECO:0000313" key="3">
    <source>
        <dbReference type="Proteomes" id="UP000078512"/>
    </source>
</evidence>